<evidence type="ECO:0000256" key="5">
    <source>
        <dbReference type="PIRNR" id="PIRNR006743"/>
    </source>
</evidence>
<dbReference type="Gene3D" id="2.30.30.750">
    <property type="match status" value="1"/>
</dbReference>
<protein>
    <recommendedName>
        <fullName evidence="5">5'-3' exoribonuclease 1</fullName>
        <ecNumber evidence="5">3.1.13.-</ecNumber>
    </recommendedName>
</protein>
<keyword evidence="13" id="KW-1185">Reference proteome</keyword>
<dbReference type="PANTHER" id="PTHR12341:SF7">
    <property type="entry name" value="5'-3' EXORIBONUCLEASE 1"/>
    <property type="match status" value="1"/>
</dbReference>
<dbReference type="EMBL" id="KQ435760">
    <property type="protein sequence ID" value="KOX75605.1"/>
    <property type="molecule type" value="Genomic_DNA"/>
</dbReference>
<feature type="domain" description="5'-3' exoribonuclease 1 D1" evidence="10">
    <location>
        <begin position="648"/>
        <end position="824"/>
    </location>
</feature>
<accession>A0A0M9A1V6</accession>
<evidence type="ECO:0000259" key="7">
    <source>
        <dbReference type="Pfam" id="PF03159"/>
    </source>
</evidence>
<feature type="region of interest" description="Disordered" evidence="6">
    <location>
        <begin position="1500"/>
        <end position="1578"/>
    </location>
</feature>
<evidence type="ECO:0000256" key="3">
    <source>
        <dbReference type="ARBA" id="ARBA00022839"/>
    </source>
</evidence>
<dbReference type="Gene3D" id="3.40.50.12390">
    <property type="match status" value="2"/>
</dbReference>
<dbReference type="Pfam" id="PF18334">
    <property type="entry name" value="XRN1_D2_D3"/>
    <property type="match status" value="1"/>
</dbReference>
<evidence type="ECO:0000256" key="1">
    <source>
        <dbReference type="ARBA" id="ARBA00022722"/>
    </source>
</evidence>
<dbReference type="FunFam" id="3.40.50.12390:FF:000002">
    <property type="entry name" value="5'-3' exoribonuclease 1"/>
    <property type="match status" value="1"/>
</dbReference>
<dbReference type="InterPro" id="IPR047008">
    <property type="entry name" value="XRN1_SH3_sf"/>
</dbReference>
<evidence type="ECO:0000256" key="6">
    <source>
        <dbReference type="SAM" id="MobiDB-lite"/>
    </source>
</evidence>
<feature type="domain" description="Exoribonuclease Xrn1 D2/D3" evidence="11">
    <location>
        <begin position="837"/>
        <end position="1054"/>
    </location>
</feature>
<dbReference type="PANTHER" id="PTHR12341">
    <property type="entry name" value="5'-&gt;3' EXORIBONUCLEASE"/>
    <property type="match status" value="1"/>
</dbReference>
<evidence type="ECO:0000313" key="12">
    <source>
        <dbReference type="EMBL" id="KOX75605.1"/>
    </source>
</evidence>
<feature type="domain" description="Xrn1 N-terminal" evidence="7">
    <location>
        <begin position="1"/>
        <end position="227"/>
    </location>
</feature>
<dbReference type="Pfam" id="PF17846">
    <property type="entry name" value="XRN_M"/>
    <property type="match status" value="1"/>
</dbReference>
<dbReference type="GO" id="GO:0005737">
    <property type="term" value="C:cytoplasm"/>
    <property type="evidence" value="ECO:0007669"/>
    <property type="project" value="UniProtKB-SubCell"/>
</dbReference>
<dbReference type="PIRSF" id="PIRSF006743">
    <property type="entry name" value="Exonuclease_Xnr1"/>
    <property type="match status" value="1"/>
</dbReference>
<dbReference type="Gene3D" id="2.170.260.40">
    <property type="match status" value="1"/>
</dbReference>
<dbReference type="InterPro" id="IPR041412">
    <property type="entry name" value="Xrn1_helical"/>
</dbReference>
<feature type="compositionally biased region" description="Polar residues" evidence="6">
    <location>
        <begin position="1558"/>
        <end position="1573"/>
    </location>
</feature>
<dbReference type="GO" id="GO:0004534">
    <property type="term" value="F:5'-3' RNA exonuclease activity"/>
    <property type="evidence" value="ECO:0007669"/>
    <property type="project" value="TreeGrafter"/>
</dbReference>
<dbReference type="Gene3D" id="1.25.40.1050">
    <property type="match status" value="1"/>
</dbReference>
<dbReference type="InterPro" id="IPR016494">
    <property type="entry name" value="5_3_exoribonuclease_1"/>
</dbReference>
<dbReference type="Pfam" id="PF18332">
    <property type="entry name" value="XRN1_D1"/>
    <property type="match status" value="1"/>
</dbReference>
<evidence type="ECO:0000259" key="10">
    <source>
        <dbReference type="Pfam" id="PF18332"/>
    </source>
</evidence>
<dbReference type="Proteomes" id="UP000053105">
    <property type="component" value="Unassembled WGS sequence"/>
</dbReference>
<gene>
    <name evidence="12" type="ORF">WN51_12794</name>
</gene>
<evidence type="ECO:0000256" key="2">
    <source>
        <dbReference type="ARBA" id="ARBA00022801"/>
    </source>
</evidence>
<dbReference type="STRING" id="166423.A0A0M9A1V6"/>
<keyword evidence="2 5" id="KW-0378">Hydrolase</keyword>
<keyword evidence="5" id="KW-0963">Cytoplasm</keyword>
<keyword evidence="5" id="KW-0694">RNA-binding</keyword>
<evidence type="ECO:0000259" key="8">
    <source>
        <dbReference type="Pfam" id="PF17846"/>
    </source>
</evidence>
<dbReference type="GO" id="GO:0000956">
    <property type="term" value="P:nuclear-transcribed mRNA catabolic process"/>
    <property type="evidence" value="ECO:0007669"/>
    <property type="project" value="InterPro"/>
</dbReference>
<organism evidence="12 13">
    <name type="scientific">Melipona quadrifasciata</name>
    <dbReference type="NCBI Taxonomy" id="166423"/>
    <lineage>
        <taxon>Eukaryota</taxon>
        <taxon>Metazoa</taxon>
        <taxon>Ecdysozoa</taxon>
        <taxon>Arthropoda</taxon>
        <taxon>Hexapoda</taxon>
        <taxon>Insecta</taxon>
        <taxon>Pterygota</taxon>
        <taxon>Neoptera</taxon>
        <taxon>Endopterygota</taxon>
        <taxon>Hymenoptera</taxon>
        <taxon>Apocrita</taxon>
        <taxon>Aculeata</taxon>
        <taxon>Apoidea</taxon>
        <taxon>Anthophila</taxon>
        <taxon>Apidae</taxon>
        <taxon>Melipona</taxon>
    </lineage>
</organism>
<dbReference type="InterPro" id="IPR041106">
    <property type="entry name" value="XRN1_D2_D3"/>
</dbReference>
<dbReference type="Pfam" id="PF18129">
    <property type="entry name" value="SH3_12"/>
    <property type="match status" value="1"/>
</dbReference>
<dbReference type="CDD" id="cd18673">
    <property type="entry name" value="PIN_XRN1-2-like"/>
    <property type="match status" value="1"/>
</dbReference>
<feature type="domain" description="5'-3' exoribonuclease 1 SH3-like" evidence="9">
    <location>
        <begin position="1086"/>
        <end position="1156"/>
    </location>
</feature>
<feature type="domain" description="Xrn1 helical" evidence="8">
    <location>
        <begin position="273"/>
        <end position="612"/>
    </location>
</feature>
<feature type="compositionally biased region" description="Basic residues" evidence="6">
    <location>
        <begin position="1507"/>
        <end position="1517"/>
    </location>
</feature>
<dbReference type="InterPro" id="IPR040992">
    <property type="entry name" value="XRN1_D1"/>
</dbReference>
<reference evidence="12 13" key="1">
    <citation type="submission" date="2015-07" db="EMBL/GenBank/DDBJ databases">
        <title>The genome of Melipona quadrifasciata.</title>
        <authorList>
            <person name="Pan H."/>
            <person name="Kapheim K."/>
        </authorList>
    </citation>
    <scope>NUCLEOTIDE SEQUENCE [LARGE SCALE GENOMIC DNA]</scope>
    <source>
        <strain evidence="12">0111107301</strain>
        <tissue evidence="12">Whole body</tissue>
    </source>
</reference>
<comment type="subcellular location">
    <subcellularLocation>
        <location evidence="5">Cytoplasm</location>
    </subcellularLocation>
</comment>
<feature type="compositionally biased region" description="Basic and acidic residues" evidence="6">
    <location>
        <begin position="1518"/>
        <end position="1535"/>
    </location>
</feature>
<proteinExistence type="inferred from homology"/>
<dbReference type="Pfam" id="PF03159">
    <property type="entry name" value="XRN_N"/>
    <property type="match status" value="1"/>
</dbReference>
<dbReference type="InterPro" id="IPR027073">
    <property type="entry name" value="5_3_exoribonuclease"/>
</dbReference>
<dbReference type="GO" id="GO:0003723">
    <property type="term" value="F:RNA binding"/>
    <property type="evidence" value="ECO:0007669"/>
    <property type="project" value="UniProtKB-KW"/>
</dbReference>
<comment type="similarity">
    <text evidence="4 5">Belongs to the 5'-3' exonuclease family.</text>
</comment>
<name>A0A0M9A1V6_9HYME</name>
<evidence type="ECO:0000259" key="9">
    <source>
        <dbReference type="Pfam" id="PF18129"/>
    </source>
</evidence>
<dbReference type="InterPro" id="IPR047007">
    <property type="entry name" value="XRN1_D1_sf"/>
</dbReference>
<evidence type="ECO:0000256" key="4">
    <source>
        <dbReference type="ARBA" id="ARBA00038299"/>
    </source>
</evidence>
<evidence type="ECO:0000259" key="11">
    <source>
        <dbReference type="Pfam" id="PF18334"/>
    </source>
</evidence>
<dbReference type="InterPro" id="IPR004859">
    <property type="entry name" value="Xrn1_N"/>
</dbReference>
<dbReference type="InterPro" id="IPR041385">
    <property type="entry name" value="SH3_12"/>
</dbReference>
<keyword evidence="3 5" id="KW-0269">Exonuclease</keyword>
<keyword evidence="1 5" id="KW-0540">Nuclease</keyword>
<feature type="region of interest" description="Disordered" evidence="6">
    <location>
        <begin position="369"/>
        <end position="392"/>
    </location>
</feature>
<dbReference type="GO" id="GO:0005634">
    <property type="term" value="C:nucleus"/>
    <property type="evidence" value="ECO:0007669"/>
    <property type="project" value="TreeGrafter"/>
</dbReference>
<sequence length="1643" mass="189467">MGIPKFFRYISERYPCLTEKLKDYQIPEFDNLYLDVNGIIHECSHPDDTDVTFRISEETIFKNIFRYIEVLFRMIQPQKLFFIAIDGVAPRAKINQQRSRRFKSAKDAEIQEAKARLKGINLPNEKRFDSNCITPGTLFMSKLDEQLKYFITYKISTDKLWQKCKVIFSGSQVPGEGEHKIMDYIRYMKTQPCYDVNTKHCLYGLDADLIMLGLCTHEIHFTLLREELTFGKKQRKVCLTPEETKFCLFHLSLLREYINHEFSSLKEKLPFPYDLEKIIDDWILMGFLIGNDFIPHLPNLHIVHGALSVLYHVYMDVMPTLDGYINESGTLRLDRFEKFMERLSRFDVLQFSEYYADLKYLESKTGRPLIETEKPNDKRSGTSEETRSPRKTQDKDCFRFDALLRSVADMSLGKYDDDEFADDKSDSEMYTMEFVQCKKDYYINKLKYENIDEDFLRSQAEGYVRAIQWNLNYYYNGCCSWSWYYPHHYAPYISDIKDFKDLKLEFDLGEPFLPFEQLLAVLPTYSKDLLPPAFQTLLTEEHSPIINYYPSDFETDLNGKKQEWEAVVLIPFINEKDLLSAMAPHYQKLTVEERARNKHGPMCLFTYTEENLGVYKAPEYFPDTISYAKVQLINREDIAVPREKLIRGLCPGVRPDVYYPGFSTLQYIEHTASLEKAKVKVFQRQSQQESMILHIKAHPSTDLTTMGSKLLGKSVYVNWPHLKEGLVIGVSESSSKMNLVDSQIKWMYESINEMEWHVLKKRITETYKDHLGVDIGETKFLVHVRLLLGKKYIFPSRGKVHVEKHWNETPTCYAYQTIVKDIAIHSNNGQLYTTVKDIFEPGTICFMLGHPYYGAKGNIRKSAVCKKSGRVKVSVTTMQEPSLEEIKHIQADYQTQYMHGSIASQRLGISSLLLSRITGTIFVKQSSNGLQQDESTHNIGFNLKFNKKNEEIPGYTRKGEDGQWFYSPKALDLIRRYMLRCPILFEKLAQNPTACIFQEEDLFTKGSEELNDTLAWLKEQLHGIESRACGRETIENNVVKKLEEVVDAYLESPNNVGKIVDLQVQPYLLYTPILRISNLAPDPKAQTQLLDRICCIKDNFTVPLGSKGTIIGIQKMENASDTMYDVLFDKPIIGGFSINGSSEFRAYRLSVLDFINISYGQRIEQSKGTQMNTESTEQWKNFMVATQDTQSCANASTVTSYRNENHLPVEAPMSSKSWIIQKSTEEISKNQLCHKFKQYNAHNAQNSMNVRISHKPVAKSVQLPQNAQKKPSTKPASEFQAIWNELHKKQEPNKAAPNVLKETENSPQDPSAFLKAVLKISDGNAQESVQSEISKIDKYKCSNNSQKEDKALDTPPLVQKMFDHARQNDKTPNWYCSQLLNYFQLSGVGMPRYSYFGVGENNLIQAHILLPDKRIFVGDPCINHEQAAGNAAKKVYTELKLANLLPNMKIFLPPPQHWYSNPQNSNWSQNIRPPTVPYYSPEPKLLQPFSEWVQKDRVPVPQDTTKHNNHRYKHHIQSKPERTQNQKEPKSETKKCPTFVPLQAQKKSRHVTAKQAVSRGSENQSAKDNPKSTVQHKEKELPAKTITVEAINTTEKQKPVQSSSNQVQNTQAVIKPKKSRVAAKFCISTQIEEINHSKNQNST</sequence>
<dbReference type="GO" id="GO:0016075">
    <property type="term" value="P:rRNA catabolic process"/>
    <property type="evidence" value="ECO:0007669"/>
    <property type="project" value="TreeGrafter"/>
</dbReference>
<dbReference type="OrthoDB" id="372487at2759"/>
<evidence type="ECO:0000313" key="13">
    <source>
        <dbReference type="Proteomes" id="UP000053105"/>
    </source>
</evidence>
<dbReference type="EC" id="3.1.13.-" evidence="5"/>